<dbReference type="EMBL" id="VFOL01000001">
    <property type="protein sequence ID" value="TQL36197.1"/>
    <property type="molecule type" value="Genomic_DNA"/>
</dbReference>
<dbReference type="AlphaFoldDB" id="A0A542XK43"/>
<keyword evidence="5" id="KW-1185">Reference proteome</keyword>
<dbReference type="RefSeq" id="WP_018800457.1">
    <property type="nucleotide sequence ID" value="NZ_BOQM01000009.1"/>
</dbReference>
<evidence type="ECO:0000313" key="5">
    <source>
        <dbReference type="Proteomes" id="UP000677457"/>
    </source>
</evidence>
<evidence type="ECO:0000313" key="2">
    <source>
        <dbReference type="EMBL" id="GIM83859.1"/>
    </source>
</evidence>
<evidence type="ECO:0000259" key="1">
    <source>
        <dbReference type="Pfam" id="PF19054"/>
    </source>
</evidence>
<reference evidence="2 5" key="2">
    <citation type="submission" date="2021-03" db="EMBL/GenBank/DDBJ databases">
        <title>Whole genome shotgun sequence of Salinispora arenicola NBRC 105043.</title>
        <authorList>
            <person name="Komaki H."/>
            <person name="Tamura T."/>
        </authorList>
    </citation>
    <scope>NUCLEOTIDE SEQUENCE [LARGE SCALE GENOMIC DNA]</scope>
    <source>
        <strain evidence="2 5">NBRC 105043</strain>
    </source>
</reference>
<gene>
    <name evidence="3" type="ORF">FB564_1281</name>
    <name evidence="2" type="ORF">Sar04_14360</name>
</gene>
<evidence type="ECO:0000313" key="4">
    <source>
        <dbReference type="Proteomes" id="UP000315983"/>
    </source>
</evidence>
<reference evidence="3 4" key="1">
    <citation type="submission" date="2019-06" db="EMBL/GenBank/DDBJ databases">
        <title>Sequencing the genomes of 1000 actinobacteria strains.</title>
        <authorList>
            <person name="Klenk H.-P."/>
        </authorList>
    </citation>
    <scope>NUCLEOTIDE SEQUENCE [LARGE SCALE GENOMIC DNA]</scope>
    <source>
        <strain evidence="3 4">DSM 44819</strain>
    </source>
</reference>
<accession>A0A542XK43</accession>
<dbReference type="InterPro" id="IPR010982">
    <property type="entry name" value="Lambda_DNA-bd_dom_sf"/>
</dbReference>
<name>A0A542XK43_SALAC</name>
<dbReference type="EMBL" id="BOQM01000009">
    <property type="protein sequence ID" value="GIM83859.1"/>
    <property type="molecule type" value="Genomic_DNA"/>
</dbReference>
<organism evidence="3 4">
    <name type="scientific">Salinispora arenicola</name>
    <dbReference type="NCBI Taxonomy" id="168697"/>
    <lineage>
        <taxon>Bacteria</taxon>
        <taxon>Bacillati</taxon>
        <taxon>Actinomycetota</taxon>
        <taxon>Actinomycetes</taxon>
        <taxon>Micromonosporales</taxon>
        <taxon>Micromonosporaceae</taxon>
        <taxon>Salinispora</taxon>
    </lineage>
</organism>
<comment type="caution">
    <text evidence="3">The sequence shown here is derived from an EMBL/GenBank/DDBJ whole genome shotgun (WGS) entry which is preliminary data.</text>
</comment>
<protein>
    <submittedName>
        <fullName evidence="3">Helix-turn-helix protein</fullName>
    </submittedName>
    <submittedName>
        <fullName evidence="2">Transcriptional regulator</fullName>
    </submittedName>
</protein>
<dbReference type="GO" id="GO:0003677">
    <property type="term" value="F:DNA binding"/>
    <property type="evidence" value="ECO:0007669"/>
    <property type="project" value="InterPro"/>
</dbReference>
<dbReference type="Pfam" id="PF13560">
    <property type="entry name" value="HTH_31"/>
    <property type="match status" value="1"/>
</dbReference>
<dbReference type="Proteomes" id="UP000677457">
    <property type="component" value="Unassembled WGS sequence"/>
</dbReference>
<dbReference type="Pfam" id="PF19054">
    <property type="entry name" value="DUF5753"/>
    <property type="match status" value="1"/>
</dbReference>
<feature type="domain" description="DUF5753" evidence="1">
    <location>
        <begin position="105"/>
        <end position="276"/>
    </location>
</feature>
<dbReference type="InterPro" id="IPR043917">
    <property type="entry name" value="DUF5753"/>
</dbReference>
<proteinExistence type="predicted"/>
<evidence type="ECO:0000313" key="3">
    <source>
        <dbReference type="EMBL" id="TQL36197.1"/>
    </source>
</evidence>
<dbReference type="Proteomes" id="UP000315983">
    <property type="component" value="Unassembled WGS sequence"/>
</dbReference>
<dbReference type="GeneID" id="93770587"/>
<dbReference type="Gene3D" id="1.10.260.40">
    <property type="entry name" value="lambda repressor-like DNA-binding domains"/>
    <property type="match status" value="1"/>
</dbReference>
<sequence>MPTPAPAAGPTVVRRQLGRQLRRLRDTTRASVDEVVAHRRLGISRAKLFKMEAGRHPVKPQDVAVLCAHYQASADETEQLTALALATGGQSWWHVYGDDVPEWFSLYLEIEPAAAMIRTYESELIPGLLQTPEYARAVYRARNPDDSDYEIESRVSLRINRQAILTRADPQPPALHVVLNEAAVRREVGGSDVMAEQIIRLRQVATRPNTTISVLPLAGGAHAAMESAFVILDFPDPAEDPSVVYLDSPSSAAYLQKGVEIARYETIFGLVCCQAVPILEYQP</sequence>